<protein>
    <recommendedName>
        <fullName evidence="11 12">Galactokinase</fullName>
        <ecNumber evidence="11 12">2.7.1.6</ecNumber>
    </recommendedName>
    <alternativeName>
        <fullName evidence="11">Galactose kinase</fullName>
    </alternativeName>
</protein>
<dbReference type="PROSITE" id="PS00106">
    <property type="entry name" value="GALACTOKINASE"/>
    <property type="match status" value="1"/>
</dbReference>
<evidence type="ECO:0000256" key="4">
    <source>
        <dbReference type="ARBA" id="ARBA00022723"/>
    </source>
</evidence>
<feature type="binding site" evidence="11">
    <location>
        <position position="134"/>
    </location>
    <ligand>
        <name>Mg(2+)</name>
        <dbReference type="ChEBI" id="CHEBI:18420"/>
    </ligand>
</feature>
<evidence type="ECO:0000256" key="6">
    <source>
        <dbReference type="ARBA" id="ARBA00022777"/>
    </source>
</evidence>
<sequence>MSTPITNASRDLDAAFHEAYRRPSDGIWHAPGRVNLIGEHTDYNDGLVLPFALAQGVSVAAAARDDDVLELRSLQAADEAASVRLDDLAPGATEGWAGYAAGVAWALREAGHRPRGASLLIDSDLPQGAGLSSSAALECAVALALCELSGAEVPRPELARLAQRAENDFVGMPCGIMDQSAALLCTAGHALLLDCRSELSAQVPLDLGGLTLLVVDTRAAHELVDGEYASRRAECEAAAGALGVPALRDVTDLTAALDALDDPVQRRRVRHVVTENHRVEATVGLLRAGAVTEVGAMLTAAHLSLRDQFEVSWPEADVAVETAVRAGARGGRMVGGGFGGSVIALVPSGLVGRVCDAVLTAYEARGWRAPAFLTAVPSAGARRLT</sequence>
<keyword evidence="17" id="KW-1185">Reference proteome</keyword>
<dbReference type="InterPro" id="IPR013750">
    <property type="entry name" value="GHMP_kinase_C_dom"/>
</dbReference>
<keyword evidence="6 11" id="KW-0418">Kinase</keyword>
<feature type="domain" description="GHMP kinase N-terminal" evidence="13">
    <location>
        <begin position="99"/>
        <end position="184"/>
    </location>
</feature>
<dbReference type="SUPFAM" id="SSF54211">
    <property type="entry name" value="Ribosomal protein S5 domain 2-like"/>
    <property type="match status" value="1"/>
</dbReference>
<dbReference type="GO" id="GO:0004335">
    <property type="term" value="F:galactokinase activity"/>
    <property type="evidence" value="ECO:0007669"/>
    <property type="project" value="UniProtKB-EC"/>
</dbReference>
<evidence type="ECO:0000259" key="14">
    <source>
        <dbReference type="Pfam" id="PF08544"/>
    </source>
</evidence>
<comment type="pathway">
    <text evidence="11">Carbohydrate metabolism; galactose metabolism.</text>
</comment>
<evidence type="ECO:0000256" key="1">
    <source>
        <dbReference type="ARBA" id="ARBA00006566"/>
    </source>
</evidence>
<feature type="site" description="Transition state stabilizer" evidence="11">
    <location>
        <position position="33"/>
    </location>
</feature>
<dbReference type="RefSeq" id="WP_187241671.1">
    <property type="nucleotide sequence ID" value="NZ_BAAAOK010000008.1"/>
</dbReference>
<dbReference type="PIRSF" id="PIRSF000530">
    <property type="entry name" value="Galactokinase"/>
    <property type="match status" value="1"/>
</dbReference>
<dbReference type="PANTHER" id="PTHR10457:SF7">
    <property type="entry name" value="GALACTOKINASE-RELATED"/>
    <property type="match status" value="1"/>
</dbReference>
<keyword evidence="7 11" id="KW-0067">ATP-binding</keyword>
<feature type="binding site" evidence="11">
    <location>
        <position position="228"/>
    </location>
    <ligand>
        <name>substrate</name>
    </ligand>
</feature>
<dbReference type="NCBIfam" id="TIGR00131">
    <property type="entry name" value="gal_kin"/>
    <property type="match status" value="1"/>
</dbReference>
<comment type="caution">
    <text evidence="16">The sequence shown here is derived from an EMBL/GenBank/DDBJ whole genome shotgun (WGS) entry which is preliminary data.</text>
</comment>
<evidence type="ECO:0000256" key="2">
    <source>
        <dbReference type="ARBA" id="ARBA00022490"/>
    </source>
</evidence>
<comment type="function">
    <text evidence="11">Catalyzes the transfer of the gamma-phosphate of ATP to D-galactose to form alpha-D-galactose-1-phosphate (Gal-1-P).</text>
</comment>
<keyword evidence="4 11" id="KW-0479">Metal-binding</keyword>
<evidence type="ECO:0000259" key="13">
    <source>
        <dbReference type="Pfam" id="PF00288"/>
    </source>
</evidence>
<proteinExistence type="inferred from homology"/>
<evidence type="ECO:0000256" key="5">
    <source>
        <dbReference type="ARBA" id="ARBA00022741"/>
    </source>
</evidence>
<dbReference type="PROSITE" id="PS00627">
    <property type="entry name" value="GHMP_KINASES_ATP"/>
    <property type="match status" value="1"/>
</dbReference>
<keyword evidence="9 11" id="KW-0299">Galactose metabolism</keyword>
<evidence type="ECO:0000256" key="11">
    <source>
        <dbReference type="HAMAP-Rule" id="MF_00246"/>
    </source>
</evidence>
<comment type="subcellular location">
    <subcellularLocation>
        <location evidence="11">Cytoplasm</location>
    </subcellularLocation>
</comment>
<evidence type="ECO:0000256" key="7">
    <source>
        <dbReference type="ARBA" id="ARBA00022840"/>
    </source>
</evidence>
<dbReference type="EMBL" id="JABVEC010000002">
    <property type="protein sequence ID" value="MBC6464666.1"/>
    <property type="molecule type" value="Genomic_DNA"/>
</dbReference>
<dbReference type="Gene3D" id="3.30.230.10">
    <property type="match status" value="1"/>
</dbReference>
<comment type="catalytic activity">
    <reaction evidence="11">
        <text>alpha-D-galactose + ATP = alpha-D-galactose 1-phosphate + ADP + H(+)</text>
        <dbReference type="Rhea" id="RHEA:13553"/>
        <dbReference type="ChEBI" id="CHEBI:15378"/>
        <dbReference type="ChEBI" id="CHEBI:28061"/>
        <dbReference type="ChEBI" id="CHEBI:30616"/>
        <dbReference type="ChEBI" id="CHEBI:58336"/>
        <dbReference type="ChEBI" id="CHEBI:456216"/>
        <dbReference type="EC" id="2.7.1.6"/>
    </reaction>
</comment>
<dbReference type="Gene3D" id="3.30.70.890">
    <property type="entry name" value="GHMP kinase, C-terminal domain"/>
    <property type="match status" value="1"/>
</dbReference>
<dbReference type="Proteomes" id="UP000805614">
    <property type="component" value="Unassembled WGS sequence"/>
</dbReference>
<dbReference type="InterPro" id="IPR019741">
    <property type="entry name" value="Galactokinase_CS"/>
</dbReference>
<evidence type="ECO:0000256" key="12">
    <source>
        <dbReference type="NCBIfam" id="TIGR00131"/>
    </source>
</evidence>
<feature type="domain" description="GHMP kinase C-terminal" evidence="14">
    <location>
        <begin position="285"/>
        <end position="362"/>
    </location>
</feature>
<dbReference type="PRINTS" id="PR00959">
    <property type="entry name" value="MEVGALKINASE"/>
</dbReference>
<feature type="domain" description="Galactokinase N-terminal" evidence="15">
    <location>
        <begin position="15"/>
        <end position="62"/>
    </location>
</feature>
<evidence type="ECO:0000256" key="9">
    <source>
        <dbReference type="ARBA" id="ARBA00023144"/>
    </source>
</evidence>
<feature type="binding site" evidence="11">
    <location>
        <position position="73"/>
    </location>
    <ligand>
        <name>ATP</name>
        <dbReference type="ChEBI" id="CHEBI:30616"/>
    </ligand>
</feature>
<evidence type="ECO:0000313" key="16">
    <source>
        <dbReference type="EMBL" id="MBC6464666.1"/>
    </source>
</evidence>
<dbReference type="InterPro" id="IPR036554">
    <property type="entry name" value="GHMP_kinase_C_sf"/>
</dbReference>
<dbReference type="Pfam" id="PF08544">
    <property type="entry name" value="GHMP_kinases_C"/>
    <property type="match status" value="1"/>
</dbReference>
<keyword evidence="10 11" id="KW-0119">Carbohydrate metabolism</keyword>
<dbReference type="InterPro" id="IPR000705">
    <property type="entry name" value="Galactokinase"/>
</dbReference>
<dbReference type="Pfam" id="PF10509">
    <property type="entry name" value="GalKase_gal_bdg"/>
    <property type="match status" value="1"/>
</dbReference>
<name>A0ABR7LIR4_9ACTN</name>
<evidence type="ECO:0000259" key="15">
    <source>
        <dbReference type="Pfam" id="PF10509"/>
    </source>
</evidence>
<evidence type="ECO:0000313" key="17">
    <source>
        <dbReference type="Proteomes" id="UP000805614"/>
    </source>
</evidence>
<gene>
    <name evidence="11 16" type="primary">galK</name>
    <name evidence="16" type="ORF">HKK74_04030</name>
</gene>
<dbReference type="InterPro" id="IPR006203">
    <property type="entry name" value="GHMP_knse_ATP-bd_CS"/>
</dbReference>
<dbReference type="PANTHER" id="PTHR10457">
    <property type="entry name" value="MEVALONATE KINASE/GALACTOKINASE"/>
    <property type="match status" value="1"/>
</dbReference>
<dbReference type="Pfam" id="PF00288">
    <property type="entry name" value="GHMP_kinases_N"/>
    <property type="match status" value="1"/>
</dbReference>
<dbReference type="PRINTS" id="PR00473">
    <property type="entry name" value="GALCTOKINASE"/>
</dbReference>
<evidence type="ECO:0000256" key="8">
    <source>
        <dbReference type="ARBA" id="ARBA00022842"/>
    </source>
</evidence>
<feature type="binding site" evidence="11">
    <location>
        <begin position="128"/>
        <end position="134"/>
    </location>
    <ligand>
        <name>ATP</name>
        <dbReference type="ChEBI" id="CHEBI:30616"/>
    </ligand>
</feature>
<dbReference type="SUPFAM" id="SSF55060">
    <property type="entry name" value="GHMP Kinase, C-terminal domain"/>
    <property type="match status" value="1"/>
</dbReference>
<feature type="binding site" evidence="11">
    <location>
        <position position="166"/>
    </location>
    <ligand>
        <name>Mg(2+)</name>
        <dbReference type="ChEBI" id="CHEBI:18420"/>
    </ligand>
</feature>
<evidence type="ECO:0000256" key="3">
    <source>
        <dbReference type="ARBA" id="ARBA00022679"/>
    </source>
</evidence>
<dbReference type="InterPro" id="IPR019539">
    <property type="entry name" value="GalKase_N"/>
</dbReference>
<evidence type="ECO:0000256" key="10">
    <source>
        <dbReference type="ARBA" id="ARBA00023277"/>
    </source>
</evidence>
<dbReference type="HAMAP" id="MF_00246">
    <property type="entry name" value="Galactokinase"/>
    <property type="match status" value="1"/>
</dbReference>
<keyword evidence="2 11" id="KW-0963">Cytoplasm</keyword>
<dbReference type="InterPro" id="IPR006206">
    <property type="entry name" value="Mevalonate/galactokinase"/>
</dbReference>
<keyword evidence="3 11" id="KW-0808">Transferase</keyword>
<keyword evidence="8 11" id="KW-0460">Magnesium</keyword>
<comment type="similarity">
    <text evidence="1 11">Belongs to the GHMP kinase family. GalK subfamily.</text>
</comment>
<reference evidence="16 17" key="1">
    <citation type="submission" date="2020-06" db="EMBL/GenBank/DDBJ databases">
        <title>Actinomadura xiongansis sp. nov., isolated from soil of Baiyangdian.</title>
        <authorList>
            <person name="Zhang X."/>
        </authorList>
    </citation>
    <scope>NUCLEOTIDE SEQUENCE [LARGE SCALE GENOMIC DNA]</scope>
    <source>
        <strain evidence="16 17">HBUM206468</strain>
    </source>
</reference>
<feature type="binding site" evidence="11">
    <location>
        <begin position="39"/>
        <end position="42"/>
    </location>
    <ligand>
        <name>substrate</name>
    </ligand>
</feature>
<organism evidence="16 17">
    <name type="scientific">Actinomadura alba</name>
    <dbReference type="NCBI Taxonomy" id="406431"/>
    <lineage>
        <taxon>Bacteria</taxon>
        <taxon>Bacillati</taxon>
        <taxon>Actinomycetota</taxon>
        <taxon>Actinomycetes</taxon>
        <taxon>Streptosporangiales</taxon>
        <taxon>Thermomonosporaceae</taxon>
        <taxon>Actinomadura</taxon>
    </lineage>
</organism>
<dbReference type="InterPro" id="IPR022963">
    <property type="entry name" value="Galactokinase_bac"/>
</dbReference>
<keyword evidence="5 11" id="KW-0547">Nucleotide-binding</keyword>
<dbReference type="InterPro" id="IPR014721">
    <property type="entry name" value="Ribsml_uS5_D2-typ_fold_subgr"/>
</dbReference>
<dbReference type="EC" id="2.7.1.6" evidence="11 12"/>
<accession>A0ABR7LIR4</accession>
<dbReference type="InterPro" id="IPR020568">
    <property type="entry name" value="Ribosomal_Su5_D2-typ_SF"/>
</dbReference>
<feature type="active site" description="Proton acceptor" evidence="11">
    <location>
        <position position="178"/>
    </location>
</feature>
<dbReference type="InterPro" id="IPR006204">
    <property type="entry name" value="GHMP_kinase_N_dom"/>
</dbReference>